<dbReference type="EMBL" id="CM056811">
    <property type="protein sequence ID" value="KAJ8635986.1"/>
    <property type="molecule type" value="Genomic_DNA"/>
</dbReference>
<organism evidence="1 2">
    <name type="scientific">Persea americana</name>
    <name type="common">Avocado</name>
    <dbReference type="NCBI Taxonomy" id="3435"/>
    <lineage>
        <taxon>Eukaryota</taxon>
        <taxon>Viridiplantae</taxon>
        <taxon>Streptophyta</taxon>
        <taxon>Embryophyta</taxon>
        <taxon>Tracheophyta</taxon>
        <taxon>Spermatophyta</taxon>
        <taxon>Magnoliopsida</taxon>
        <taxon>Magnoliidae</taxon>
        <taxon>Laurales</taxon>
        <taxon>Lauraceae</taxon>
        <taxon>Persea</taxon>
    </lineage>
</organism>
<dbReference type="Proteomes" id="UP001234297">
    <property type="component" value="Chromosome 3"/>
</dbReference>
<gene>
    <name evidence="1" type="ORF">MRB53_010253</name>
</gene>
<evidence type="ECO:0000313" key="1">
    <source>
        <dbReference type="EMBL" id="KAJ8635986.1"/>
    </source>
</evidence>
<name>A0ACC2LRE9_PERAE</name>
<evidence type="ECO:0000313" key="2">
    <source>
        <dbReference type="Proteomes" id="UP001234297"/>
    </source>
</evidence>
<comment type="caution">
    <text evidence="1">The sequence shown here is derived from an EMBL/GenBank/DDBJ whole genome shotgun (WGS) entry which is preliminary data.</text>
</comment>
<sequence>MFLRRAASFIRRFRFPSPTLTALKNSTLSSSTIPTCKTKFCPKNGSVDPSWKKYHGNLALWIILSGQAAIVLGLCKHPVLAEDVTAADLRTGYDSGETVVTDLRRIEDGSVISNSHTVKWRIYTDNGRDLFLKGKLDEAENYFQSALQEAKEGFGERDSHVASSCNNLAELYRVKKEFKKAEPLYLEAINILEESFGPVDIRVGAALHNLGQFYLVQRKLEEARQCYERALKIKGRVLGYAHTDYADTMYHLGTVLYLQGKGKDSEVLIRDSIRILEEGGLGESMTYLRRLKYLAQILLKLGRLLEVENLQRKILHALELSKGWDSLDTVTAAESLALTLQSVGSLREAQELLERCLDVRKTVLHENHIQVGSNKLHLARVAILSANQLRKVNISEASAELDKAKLLLDNSIRIASQVLNNPKEKRSIVWNSGVARETGKDEHAAVVILLQSFDTLGLLEATKLELQDPMGENTTPVEAEHALRQCIALFKEPRVRNLLFDLPDVKMKSGSWKQNCSQTGNTGANELCSLTSDRI</sequence>
<accession>A0ACC2LRE9</accession>
<protein>
    <submittedName>
        <fullName evidence="1">Uncharacterized protein</fullName>
    </submittedName>
</protein>
<keyword evidence="2" id="KW-1185">Reference proteome</keyword>
<reference evidence="1 2" key="1">
    <citation type="journal article" date="2022" name="Hortic Res">
        <title>A haplotype resolved chromosomal level avocado genome allows analysis of novel avocado genes.</title>
        <authorList>
            <person name="Nath O."/>
            <person name="Fletcher S.J."/>
            <person name="Hayward A."/>
            <person name="Shaw L.M."/>
            <person name="Masouleh A.K."/>
            <person name="Furtado A."/>
            <person name="Henry R.J."/>
            <person name="Mitter N."/>
        </authorList>
    </citation>
    <scope>NUCLEOTIDE SEQUENCE [LARGE SCALE GENOMIC DNA]</scope>
    <source>
        <strain evidence="2">cv. Hass</strain>
    </source>
</reference>
<proteinExistence type="predicted"/>